<dbReference type="Proteomes" id="UP001245184">
    <property type="component" value="Unassembled WGS sequence"/>
</dbReference>
<protein>
    <submittedName>
        <fullName evidence="6">DNA-binding GntR family transcriptional regulator</fullName>
    </submittedName>
</protein>
<accession>A0ABD5CQ91</accession>
<evidence type="ECO:0000259" key="5">
    <source>
        <dbReference type="PROSITE" id="PS50949"/>
    </source>
</evidence>
<dbReference type="Pfam" id="PF00392">
    <property type="entry name" value="GntR"/>
    <property type="match status" value="1"/>
</dbReference>
<dbReference type="SUPFAM" id="SSF48008">
    <property type="entry name" value="GntR ligand-binding domain-like"/>
    <property type="match status" value="1"/>
</dbReference>
<dbReference type="PANTHER" id="PTHR43537:SF52">
    <property type="entry name" value="FATTY ACID METABOLISM REGULATOR PROTEIN"/>
    <property type="match status" value="1"/>
</dbReference>
<dbReference type="InterPro" id="IPR008920">
    <property type="entry name" value="TF_FadR/GntR_C"/>
</dbReference>
<sequence length="321" mass="36191">MTSDLTHSQQKALREIVGYVRRERLATGTHLPEWTLARLIGTSRSPVRVALDRLVQAGVMRYDKNRGYSVEAPFDNLPADLLEQLNSTDDPLYLRLADARFRGAVPESVTEADLTRLLEASRSDVRKVLVRAHSEGWVEKEAGYGWRFLPMIDSLDAYDDMYSLRAAIEPAGILSPKFRPVLEELRELRREQQAILDGGHEAMTPIERYESNARLHETIAAWSGNRFALQTLRRLDQMRRLAEYRQARQQLPRRALAKEHIDILDAIERGDFLEAASLMRRHIEAARTKKAVLEVFARSDPSDSAPTGPTLPGVAPAGSSG</sequence>
<gene>
    <name evidence="6" type="ORF">QF025_005736</name>
</gene>
<feature type="region of interest" description="Disordered" evidence="4">
    <location>
        <begin position="299"/>
        <end position="321"/>
    </location>
</feature>
<evidence type="ECO:0000256" key="2">
    <source>
        <dbReference type="ARBA" id="ARBA00023125"/>
    </source>
</evidence>
<dbReference type="Pfam" id="PF07729">
    <property type="entry name" value="FCD"/>
    <property type="match status" value="1"/>
</dbReference>
<comment type="caution">
    <text evidence="6">The sequence shown here is derived from an EMBL/GenBank/DDBJ whole genome shotgun (WGS) entry which is preliminary data.</text>
</comment>
<feature type="domain" description="HTH gntR-type" evidence="5">
    <location>
        <begin position="6"/>
        <end position="73"/>
    </location>
</feature>
<proteinExistence type="predicted"/>
<dbReference type="SUPFAM" id="SSF46785">
    <property type="entry name" value="Winged helix' DNA-binding domain"/>
    <property type="match status" value="1"/>
</dbReference>
<dbReference type="RefSeq" id="WP_029969367.1">
    <property type="nucleotide sequence ID" value="NZ_ATXV01000007.1"/>
</dbReference>
<dbReference type="InterPro" id="IPR036390">
    <property type="entry name" value="WH_DNA-bd_sf"/>
</dbReference>
<dbReference type="GO" id="GO:0003677">
    <property type="term" value="F:DNA binding"/>
    <property type="evidence" value="ECO:0007669"/>
    <property type="project" value="UniProtKB-KW"/>
</dbReference>
<evidence type="ECO:0000313" key="7">
    <source>
        <dbReference type="Proteomes" id="UP001245184"/>
    </source>
</evidence>
<keyword evidence="2 6" id="KW-0238">DNA-binding</keyword>
<dbReference type="EMBL" id="JAVIZN010000002">
    <property type="protein sequence ID" value="MDR6207016.1"/>
    <property type="molecule type" value="Genomic_DNA"/>
</dbReference>
<dbReference type="SMART" id="SM00895">
    <property type="entry name" value="FCD"/>
    <property type="match status" value="1"/>
</dbReference>
<reference evidence="6 7" key="1">
    <citation type="submission" date="2023-08" db="EMBL/GenBank/DDBJ databases">
        <title>Genome sequencing of plant associated microbes to promote plant fitness in Sorghum bicolor and Oryza sativa.</title>
        <authorList>
            <person name="Coleman-Derr D."/>
        </authorList>
    </citation>
    <scope>NUCLEOTIDE SEQUENCE [LARGE SCALE GENOMIC DNA]</scope>
    <source>
        <strain evidence="6 7">SLBN-33</strain>
    </source>
</reference>
<dbReference type="PANTHER" id="PTHR43537">
    <property type="entry name" value="TRANSCRIPTIONAL REGULATOR, GNTR FAMILY"/>
    <property type="match status" value="1"/>
</dbReference>
<dbReference type="InterPro" id="IPR036388">
    <property type="entry name" value="WH-like_DNA-bd_sf"/>
</dbReference>
<dbReference type="InterPro" id="IPR011711">
    <property type="entry name" value="GntR_C"/>
</dbReference>
<keyword evidence="1" id="KW-0805">Transcription regulation</keyword>
<dbReference type="Gene3D" id="1.10.10.10">
    <property type="entry name" value="Winged helix-like DNA-binding domain superfamily/Winged helix DNA-binding domain"/>
    <property type="match status" value="1"/>
</dbReference>
<keyword evidence="3" id="KW-0804">Transcription</keyword>
<evidence type="ECO:0000256" key="1">
    <source>
        <dbReference type="ARBA" id="ARBA00023015"/>
    </source>
</evidence>
<organism evidence="6 7">
    <name type="scientific">Paraburkholderia graminis</name>
    <dbReference type="NCBI Taxonomy" id="60548"/>
    <lineage>
        <taxon>Bacteria</taxon>
        <taxon>Pseudomonadati</taxon>
        <taxon>Pseudomonadota</taxon>
        <taxon>Betaproteobacteria</taxon>
        <taxon>Burkholderiales</taxon>
        <taxon>Burkholderiaceae</taxon>
        <taxon>Paraburkholderia</taxon>
    </lineage>
</organism>
<evidence type="ECO:0000256" key="3">
    <source>
        <dbReference type="ARBA" id="ARBA00023163"/>
    </source>
</evidence>
<dbReference type="PROSITE" id="PS50949">
    <property type="entry name" value="HTH_GNTR"/>
    <property type="match status" value="1"/>
</dbReference>
<dbReference type="InterPro" id="IPR000524">
    <property type="entry name" value="Tscrpt_reg_HTH_GntR"/>
</dbReference>
<dbReference type="AlphaFoldDB" id="A0ABD5CQ91"/>
<evidence type="ECO:0000313" key="6">
    <source>
        <dbReference type="EMBL" id="MDR6207016.1"/>
    </source>
</evidence>
<dbReference type="Gene3D" id="1.20.120.530">
    <property type="entry name" value="GntR ligand-binding domain-like"/>
    <property type="match status" value="1"/>
</dbReference>
<name>A0ABD5CQ91_9BURK</name>
<evidence type="ECO:0000256" key="4">
    <source>
        <dbReference type="SAM" id="MobiDB-lite"/>
    </source>
</evidence>